<dbReference type="GO" id="GO:0006082">
    <property type="term" value="P:organic acid metabolic process"/>
    <property type="evidence" value="ECO:0007669"/>
    <property type="project" value="TreeGrafter"/>
</dbReference>
<keyword evidence="4 8" id="KW-0479">Metal-binding</keyword>
<keyword evidence="9" id="KW-0503">Monooxygenase</keyword>
<evidence type="ECO:0000256" key="6">
    <source>
        <dbReference type="ARBA" id="ARBA00023004"/>
    </source>
</evidence>
<dbReference type="PANTHER" id="PTHR24300">
    <property type="entry name" value="CYTOCHROME P450 508A4-RELATED"/>
    <property type="match status" value="1"/>
</dbReference>
<comment type="cofactor">
    <cofactor evidence="1 8">
        <name>heme</name>
        <dbReference type="ChEBI" id="CHEBI:30413"/>
    </cofactor>
</comment>
<dbReference type="FunFam" id="1.10.630.10:FF:000004">
    <property type="entry name" value="cytochrome P450 2D15 isoform X1"/>
    <property type="match status" value="1"/>
</dbReference>
<evidence type="ECO:0000256" key="8">
    <source>
        <dbReference type="PIRSR" id="PIRSR602401-1"/>
    </source>
</evidence>
<evidence type="ECO:0000256" key="7">
    <source>
        <dbReference type="ARBA" id="ARBA00023136"/>
    </source>
</evidence>
<evidence type="ECO:0000256" key="5">
    <source>
        <dbReference type="ARBA" id="ARBA00023002"/>
    </source>
</evidence>
<evidence type="ECO:0000256" key="3">
    <source>
        <dbReference type="ARBA" id="ARBA00010617"/>
    </source>
</evidence>
<dbReference type="GO" id="GO:0006805">
    <property type="term" value="P:xenobiotic metabolic process"/>
    <property type="evidence" value="ECO:0007669"/>
    <property type="project" value="TreeGrafter"/>
</dbReference>
<sequence>MEWSSLWGRETWLDVQTWGIFVMVFVVVTAVMRARKSHSKLPHGPSLWSISQNLTVQALKYPQFGIMKLAKKYGNIFTCYMIHIPMVALNGFQMIQEALVHQGSNFAGRPQFDIFSKGQGIINAPYGKSWKQQRRFLMTILRNFGLGKNAFEEKILEEVRYLIEIFRSTDGRPFNPDIEITNAVSNVICSIVFGERFHYTDPNFIQMTELFDKSLKFQAGIWFQVAMALPFLSSFPGPHQKMFRVQAEIEAIIQDFIKKHRESLDLQKPRDFIDAYLLEMKKEQESPNSCLTEGNLVYNVFDLFVAGTETTATTLRWAILYMMTYPDIQEKCQKEIEQVVGWCRLPCMDDRVKMPYVSAVIHEIQRFGNVVPFTPAHAAIQDTSFRSYTMKKDTIMLVNLTSALFDEAAWKDPNNFNPANFQNEDGEFVKPEAFIPFSLGLRACPGERVANMELFLFFISLLQSFTFLWPPHAPPPDLRGLYRITLAPRPYTLAVKCRNRQPARELGPSVSQ</sequence>
<dbReference type="InterPro" id="IPR036396">
    <property type="entry name" value="Cyt_P450_sf"/>
</dbReference>
<dbReference type="InterPro" id="IPR050182">
    <property type="entry name" value="Cytochrome_P450_fam2"/>
</dbReference>
<dbReference type="PRINTS" id="PR00385">
    <property type="entry name" value="P450"/>
</dbReference>
<keyword evidence="8 9" id="KW-0349">Heme</keyword>
<dbReference type="PRINTS" id="PR01686">
    <property type="entry name" value="EP450ICYP2D"/>
</dbReference>
<dbReference type="InterPro" id="IPR017972">
    <property type="entry name" value="Cyt_P450_CS"/>
</dbReference>
<feature type="transmembrane region" description="Helical" evidence="10">
    <location>
        <begin position="15"/>
        <end position="32"/>
    </location>
</feature>
<dbReference type="GO" id="GO:0020037">
    <property type="term" value="F:heme binding"/>
    <property type="evidence" value="ECO:0007669"/>
    <property type="project" value="InterPro"/>
</dbReference>
<dbReference type="GO" id="GO:0016712">
    <property type="term" value="F:oxidoreductase activity, acting on paired donors, with incorporation or reduction of molecular oxygen, reduced flavin or flavoprotein as one donor, and incorporation of one atom of oxygen"/>
    <property type="evidence" value="ECO:0007669"/>
    <property type="project" value="InterPro"/>
</dbReference>
<keyword evidence="5 9" id="KW-0560">Oxidoreductase</keyword>
<keyword evidence="10" id="KW-1133">Transmembrane helix</keyword>
<evidence type="ECO:0000256" key="1">
    <source>
        <dbReference type="ARBA" id="ARBA00001971"/>
    </source>
</evidence>
<keyword evidence="6 8" id="KW-0408">Iron</keyword>
<dbReference type="GO" id="GO:0005737">
    <property type="term" value="C:cytoplasm"/>
    <property type="evidence" value="ECO:0007669"/>
    <property type="project" value="TreeGrafter"/>
</dbReference>
<evidence type="ECO:0000256" key="4">
    <source>
        <dbReference type="ARBA" id="ARBA00022723"/>
    </source>
</evidence>
<dbReference type="PANTHER" id="PTHR24300:SF177">
    <property type="entry name" value="CYTOCHROME P450 2J2"/>
    <property type="match status" value="1"/>
</dbReference>
<dbReference type="InterPro" id="IPR001128">
    <property type="entry name" value="Cyt_P450"/>
</dbReference>
<dbReference type="PRINTS" id="PR00463">
    <property type="entry name" value="EP450I"/>
</dbReference>
<evidence type="ECO:0000256" key="9">
    <source>
        <dbReference type="RuleBase" id="RU000461"/>
    </source>
</evidence>
<name>V9KLB8_CALMI</name>
<comment type="similarity">
    <text evidence="3 9">Belongs to the cytochrome P450 family.</text>
</comment>
<proteinExistence type="evidence at transcript level"/>
<reference evidence="11" key="1">
    <citation type="journal article" date="2014" name="Nature">
        <title>Elephant shark genome provides unique insights into gnathostome evolution.</title>
        <authorList>
            <consortium name="International Elephant Shark Genome Sequencing Consortium"/>
            <person name="Venkatesh B."/>
            <person name="Lee A.P."/>
            <person name="Ravi V."/>
            <person name="Maurya A.K."/>
            <person name="Lian M.M."/>
            <person name="Swann J.B."/>
            <person name="Ohta Y."/>
            <person name="Flajnik M.F."/>
            <person name="Sutoh Y."/>
            <person name="Kasahara M."/>
            <person name="Hoon S."/>
            <person name="Gangu V."/>
            <person name="Roy S.W."/>
            <person name="Irimia M."/>
            <person name="Korzh V."/>
            <person name="Kondrychyn I."/>
            <person name="Lim Z.W."/>
            <person name="Tay B.H."/>
            <person name="Tohari S."/>
            <person name="Kong K.W."/>
            <person name="Ho S."/>
            <person name="Lorente-Galdos B."/>
            <person name="Quilez J."/>
            <person name="Marques-Bonet T."/>
            <person name="Raney B.J."/>
            <person name="Ingham P.W."/>
            <person name="Tay A."/>
            <person name="Hillier L.W."/>
            <person name="Minx P."/>
            <person name="Boehm T."/>
            <person name="Wilson R.K."/>
            <person name="Brenner S."/>
            <person name="Warren W.C."/>
        </authorList>
    </citation>
    <scope>NUCLEOTIDE SEQUENCE</scope>
    <source>
        <tissue evidence="11">Gills</tissue>
    </source>
</reference>
<evidence type="ECO:0000256" key="2">
    <source>
        <dbReference type="ARBA" id="ARBA00004370"/>
    </source>
</evidence>
<dbReference type="Gene3D" id="1.10.630.10">
    <property type="entry name" value="Cytochrome P450"/>
    <property type="match status" value="1"/>
</dbReference>
<dbReference type="GO" id="GO:0016020">
    <property type="term" value="C:membrane"/>
    <property type="evidence" value="ECO:0007669"/>
    <property type="project" value="UniProtKB-SubCell"/>
</dbReference>
<comment type="subcellular location">
    <subcellularLocation>
        <location evidence="2">Membrane</location>
    </subcellularLocation>
</comment>
<dbReference type="SUPFAM" id="SSF48264">
    <property type="entry name" value="Cytochrome P450"/>
    <property type="match status" value="1"/>
</dbReference>
<feature type="binding site" description="axial binding residue" evidence="8">
    <location>
        <position position="444"/>
    </location>
    <ligand>
        <name>heme</name>
        <dbReference type="ChEBI" id="CHEBI:30413"/>
    </ligand>
    <ligandPart>
        <name>Fe</name>
        <dbReference type="ChEBI" id="CHEBI:18248"/>
    </ligandPart>
</feature>
<dbReference type="GO" id="GO:0005506">
    <property type="term" value="F:iron ion binding"/>
    <property type="evidence" value="ECO:0007669"/>
    <property type="project" value="InterPro"/>
</dbReference>
<accession>V9KLB8</accession>
<dbReference type="InterPro" id="IPR008069">
    <property type="entry name" value="Cyt_P450_E_grp-I_CYP2D-like"/>
</dbReference>
<dbReference type="CDD" id="cd11026">
    <property type="entry name" value="CYP2"/>
    <property type="match status" value="1"/>
</dbReference>
<protein>
    <submittedName>
        <fullName evidence="11">Cytochrome P450, family 2, subfamily AA, polypeptide 12</fullName>
    </submittedName>
</protein>
<keyword evidence="10" id="KW-0812">Transmembrane</keyword>
<dbReference type="Pfam" id="PF00067">
    <property type="entry name" value="p450"/>
    <property type="match status" value="1"/>
</dbReference>
<keyword evidence="7 10" id="KW-0472">Membrane</keyword>
<dbReference type="AlphaFoldDB" id="V9KLB8"/>
<organism evidence="11">
    <name type="scientific">Callorhinchus milii</name>
    <name type="common">Ghost shark</name>
    <dbReference type="NCBI Taxonomy" id="7868"/>
    <lineage>
        <taxon>Eukaryota</taxon>
        <taxon>Metazoa</taxon>
        <taxon>Chordata</taxon>
        <taxon>Craniata</taxon>
        <taxon>Vertebrata</taxon>
        <taxon>Chondrichthyes</taxon>
        <taxon>Holocephali</taxon>
        <taxon>Chimaeriformes</taxon>
        <taxon>Callorhinchidae</taxon>
        <taxon>Callorhinchus</taxon>
    </lineage>
</organism>
<evidence type="ECO:0000313" key="11">
    <source>
        <dbReference type="EMBL" id="AFO98873.1"/>
    </source>
</evidence>
<evidence type="ECO:0000256" key="10">
    <source>
        <dbReference type="SAM" id="Phobius"/>
    </source>
</evidence>
<dbReference type="EMBL" id="JW866356">
    <property type="protein sequence ID" value="AFO98873.1"/>
    <property type="molecule type" value="mRNA"/>
</dbReference>
<dbReference type="PROSITE" id="PS00086">
    <property type="entry name" value="CYTOCHROME_P450"/>
    <property type="match status" value="1"/>
</dbReference>
<dbReference type="InterPro" id="IPR002401">
    <property type="entry name" value="Cyt_P450_E_grp-I"/>
</dbReference>